<proteinExistence type="predicted"/>
<dbReference type="PROSITE" id="PS01068">
    <property type="entry name" value="OMPA_1"/>
    <property type="match status" value="1"/>
</dbReference>
<keyword evidence="2 4" id="KW-0472">Membrane</keyword>
<accession>A0A095SN56</accession>
<feature type="domain" description="OmpA-like" evidence="5">
    <location>
        <begin position="103"/>
        <end position="220"/>
    </location>
</feature>
<dbReference type="PATRIC" id="fig|1177154.3.peg.1022"/>
<dbReference type="PROSITE" id="PS51257">
    <property type="entry name" value="PROKAR_LIPOPROTEIN"/>
    <property type="match status" value="1"/>
</dbReference>
<gene>
    <name evidence="6" type="ORF">Y5S_01008</name>
</gene>
<evidence type="ECO:0000256" key="2">
    <source>
        <dbReference type="ARBA" id="ARBA00023136"/>
    </source>
</evidence>
<evidence type="ECO:0000313" key="6">
    <source>
        <dbReference type="EMBL" id="KGD65784.1"/>
    </source>
</evidence>
<evidence type="ECO:0000259" key="5">
    <source>
        <dbReference type="PROSITE" id="PS51123"/>
    </source>
</evidence>
<dbReference type="InterPro" id="IPR006665">
    <property type="entry name" value="OmpA-like"/>
</dbReference>
<reference evidence="6 7" key="1">
    <citation type="submission" date="2012-09" db="EMBL/GenBank/DDBJ databases">
        <title>Genome Sequence of alkane-degrading Bacterium Alcanivorax sp. 19-m-6.</title>
        <authorList>
            <person name="Lai Q."/>
            <person name="Shao Z."/>
        </authorList>
    </citation>
    <scope>NUCLEOTIDE SEQUENCE [LARGE SCALE GENOMIC DNA]</scope>
    <source>
        <strain evidence="6 7">19-m-6</strain>
    </source>
</reference>
<dbReference type="eggNOG" id="COG2885">
    <property type="taxonomic scope" value="Bacteria"/>
</dbReference>
<protein>
    <submittedName>
        <fullName evidence="6">OmpA family protein</fullName>
    </submittedName>
</protein>
<dbReference type="OrthoDB" id="9782229at2"/>
<dbReference type="PANTHER" id="PTHR30329">
    <property type="entry name" value="STATOR ELEMENT OF FLAGELLAR MOTOR COMPLEX"/>
    <property type="match status" value="1"/>
</dbReference>
<dbReference type="RefSeq" id="WP_035231003.1">
    <property type="nucleotide sequence ID" value="NZ_ARXV01000003.1"/>
</dbReference>
<keyword evidence="7" id="KW-1185">Reference proteome</keyword>
<dbReference type="Pfam" id="PF13441">
    <property type="entry name" value="Gly-zipper_YMGG"/>
    <property type="match status" value="1"/>
</dbReference>
<evidence type="ECO:0000313" key="7">
    <source>
        <dbReference type="Proteomes" id="UP000029444"/>
    </source>
</evidence>
<dbReference type="InterPro" id="IPR006664">
    <property type="entry name" value="OMP_bac"/>
</dbReference>
<evidence type="ECO:0000256" key="4">
    <source>
        <dbReference type="PROSITE-ProRule" id="PRU00473"/>
    </source>
</evidence>
<dbReference type="SUPFAM" id="SSF103088">
    <property type="entry name" value="OmpA-like"/>
    <property type="match status" value="1"/>
</dbReference>
<dbReference type="InterPro" id="IPR027367">
    <property type="entry name" value="Gly-zipper_YMGG"/>
</dbReference>
<organism evidence="6 7">
    <name type="scientific">Alcanivorax nanhaiticus</name>
    <dbReference type="NCBI Taxonomy" id="1177154"/>
    <lineage>
        <taxon>Bacteria</taxon>
        <taxon>Pseudomonadati</taxon>
        <taxon>Pseudomonadota</taxon>
        <taxon>Gammaproteobacteria</taxon>
        <taxon>Oceanospirillales</taxon>
        <taxon>Alcanivoracaceae</taxon>
        <taxon>Alcanivorax</taxon>
    </lineage>
</organism>
<evidence type="ECO:0000256" key="3">
    <source>
        <dbReference type="ARBA" id="ARBA00023237"/>
    </source>
</evidence>
<dbReference type="CDD" id="cd07185">
    <property type="entry name" value="OmpA_C-like"/>
    <property type="match status" value="1"/>
</dbReference>
<keyword evidence="3" id="KW-0998">Cell outer membrane</keyword>
<dbReference type="GO" id="GO:0009279">
    <property type="term" value="C:cell outer membrane"/>
    <property type="evidence" value="ECO:0007669"/>
    <property type="project" value="UniProtKB-SubCell"/>
</dbReference>
<dbReference type="STRING" id="1177154.Y5S_01008"/>
<comment type="caution">
    <text evidence="6">The sequence shown here is derived from an EMBL/GenBank/DDBJ whole genome shotgun (WGS) entry which is preliminary data.</text>
</comment>
<dbReference type="Pfam" id="PF00691">
    <property type="entry name" value="OmpA"/>
    <property type="match status" value="1"/>
</dbReference>
<comment type="subcellular location">
    <subcellularLocation>
        <location evidence="1">Cell outer membrane</location>
    </subcellularLocation>
</comment>
<dbReference type="InterPro" id="IPR050330">
    <property type="entry name" value="Bact_OuterMem_StrucFunc"/>
</dbReference>
<evidence type="ECO:0000256" key="1">
    <source>
        <dbReference type="ARBA" id="ARBA00004442"/>
    </source>
</evidence>
<dbReference type="InterPro" id="IPR036737">
    <property type="entry name" value="OmpA-like_sf"/>
</dbReference>
<dbReference type="PRINTS" id="PR01021">
    <property type="entry name" value="OMPADOMAIN"/>
</dbReference>
<dbReference type="AlphaFoldDB" id="A0A095SN56"/>
<sequence>MKRFAGSLVLASAVAFTGCSTINPYTGEKQTSKATSGAAIGAVAGALIGIATSDSAKERKERALKGAGIGAVTGGGVGYYMDVQEAKLRQKMEGAGVSVTRDGDNIILNMPGNLTFDTDSSTVKSSFSPVLDAVAEVLKEYKSTMIQVAGHTDSTGGDRYNLLLSQQRAQAVANQLGGFGVEQVRMDVVGFGETQPIASNGTASGREQNRRVELTLIPYTE</sequence>
<dbReference type="Gene3D" id="3.30.1330.60">
    <property type="entry name" value="OmpA-like domain"/>
    <property type="match status" value="1"/>
</dbReference>
<dbReference type="PROSITE" id="PS51123">
    <property type="entry name" value="OMPA_2"/>
    <property type="match status" value="1"/>
</dbReference>
<dbReference type="PANTHER" id="PTHR30329:SF21">
    <property type="entry name" value="LIPOPROTEIN YIAD-RELATED"/>
    <property type="match status" value="1"/>
</dbReference>
<dbReference type="EMBL" id="ARXV01000003">
    <property type="protein sequence ID" value="KGD65784.1"/>
    <property type="molecule type" value="Genomic_DNA"/>
</dbReference>
<dbReference type="InterPro" id="IPR006690">
    <property type="entry name" value="OMPA-like_CS"/>
</dbReference>
<dbReference type="Proteomes" id="UP000029444">
    <property type="component" value="Unassembled WGS sequence"/>
</dbReference>
<dbReference type="PRINTS" id="PR01023">
    <property type="entry name" value="NAFLGMOTY"/>
</dbReference>
<name>A0A095SN56_9GAMM</name>